<dbReference type="GO" id="GO:0019748">
    <property type="term" value="P:secondary metabolic process"/>
    <property type="evidence" value="ECO:0007669"/>
    <property type="project" value="TreeGrafter"/>
</dbReference>
<keyword evidence="2" id="KW-0732">Signal</keyword>
<dbReference type="InterPro" id="IPR001563">
    <property type="entry name" value="Peptidase_S10"/>
</dbReference>
<dbReference type="AlphaFoldDB" id="A0A2G9G6X8"/>
<comment type="caution">
    <text evidence="3">The sequence shown here is derived from an EMBL/GenBank/DDBJ whole genome shotgun (WGS) entry which is preliminary data.</text>
</comment>
<keyword evidence="3" id="KW-0378">Hydrolase</keyword>
<dbReference type="SUPFAM" id="SSF53474">
    <property type="entry name" value="alpha/beta-Hydrolases"/>
    <property type="match status" value="1"/>
</dbReference>
<dbReference type="Proteomes" id="UP000231279">
    <property type="component" value="Unassembled WGS sequence"/>
</dbReference>
<dbReference type="PANTHER" id="PTHR11802">
    <property type="entry name" value="SERINE PROTEASE FAMILY S10 SERINE CARBOXYPEPTIDASE"/>
    <property type="match status" value="1"/>
</dbReference>
<dbReference type="EMBL" id="NKXS01006607">
    <property type="protein sequence ID" value="PIN01068.1"/>
    <property type="molecule type" value="Genomic_DNA"/>
</dbReference>
<reference evidence="4" key="1">
    <citation type="journal article" date="2018" name="Gigascience">
        <title>Genome assembly of the Pink Ipe (Handroanthus impetiginosus, Bignoniaceae), a highly valued, ecologically keystone Neotropical timber forest tree.</title>
        <authorList>
            <person name="Silva-Junior O.B."/>
            <person name="Grattapaglia D."/>
            <person name="Novaes E."/>
            <person name="Collevatti R.G."/>
        </authorList>
    </citation>
    <scope>NUCLEOTIDE SEQUENCE [LARGE SCALE GENOMIC DNA]</scope>
    <source>
        <strain evidence="4">cv. UFG-1</strain>
    </source>
</reference>
<dbReference type="InterPro" id="IPR029058">
    <property type="entry name" value="AB_hydrolase_fold"/>
</dbReference>
<feature type="signal peptide" evidence="2">
    <location>
        <begin position="1"/>
        <end position="26"/>
    </location>
</feature>
<dbReference type="Gene3D" id="3.40.50.1820">
    <property type="entry name" value="alpha/beta hydrolase"/>
    <property type="match status" value="1"/>
</dbReference>
<dbReference type="FunFam" id="3.40.50.12670:FF:000002">
    <property type="entry name" value="Carboxypeptidase"/>
    <property type="match status" value="1"/>
</dbReference>
<dbReference type="Gene3D" id="3.40.50.12670">
    <property type="match status" value="1"/>
</dbReference>
<dbReference type="FunFam" id="3.40.50.1820:FF:000072">
    <property type="entry name" value="Serine carboxypeptidase-like 19"/>
    <property type="match status" value="1"/>
</dbReference>
<dbReference type="GO" id="GO:0006508">
    <property type="term" value="P:proteolysis"/>
    <property type="evidence" value="ECO:0007669"/>
    <property type="project" value="InterPro"/>
</dbReference>
<keyword evidence="3" id="KW-0645">Protease</keyword>
<dbReference type="PANTHER" id="PTHR11802:SF224">
    <property type="entry name" value="SERINE CARBOXYPEPTIDASE-LIKE 7 ISOFORM X1"/>
    <property type="match status" value="1"/>
</dbReference>
<dbReference type="OrthoDB" id="443318at2759"/>
<protein>
    <submittedName>
        <fullName evidence="3">Serine carboxypeptidases (Lysosomal cathepsin A)</fullName>
    </submittedName>
</protein>
<organism evidence="3 4">
    <name type="scientific">Handroanthus impetiginosus</name>
    <dbReference type="NCBI Taxonomy" id="429701"/>
    <lineage>
        <taxon>Eukaryota</taxon>
        <taxon>Viridiplantae</taxon>
        <taxon>Streptophyta</taxon>
        <taxon>Embryophyta</taxon>
        <taxon>Tracheophyta</taxon>
        <taxon>Spermatophyta</taxon>
        <taxon>Magnoliopsida</taxon>
        <taxon>eudicotyledons</taxon>
        <taxon>Gunneridae</taxon>
        <taxon>Pentapetalae</taxon>
        <taxon>asterids</taxon>
        <taxon>lamiids</taxon>
        <taxon>Lamiales</taxon>
        <taxon>Bignoniaceae</taxon>
        <taxon>Crescentiina</taxon>
        <taxon>Tabebuia alliance</taxon>
        <taxon>Handroanthus</taxon>
    </lineage>
</organism>
<name>A0A2G9G6X8_9LAMI</name>
<evidence type="ECO:0000256" key="1">
    <source>
        <dbReference type="ARBA" id="ARBA00009431"/>
    </source>
</evidence>
<dbReference type="PRINTS" id="PR00724">
    <property type="entry name" value="CRBOXYPTASEC"/>
</dbReference>
<feature type="chain" id="PRO_5013802561" evidence="2">
    <location>
        <begin position="27"/>
        <end position="509"/>
    </location>
</feature>
<gene>
    <name evidence="3" type="ORF">CDL12_26426</name>
</gene>
<dbReference type="GO" id="GO:0004185">
    <property type="term" value="F:serine-type carboxypeptidase activity"/>
    <property type="evidence" value="ECO:0007669"/>
    <property type="project" value="InterPro"/>
</dbReference>
<evidence type="ECO:0000313" key="3">
    <source>
        <dbReference type="EMBL" id="PIN01068.1"/>
    </source>
</evidence>
<comment type="similarity">
    <text evidence="1">Belongs to the peptidase S10 family.</text>
</comment>
<proteinExistence type="inferred from homology"/>
<keyword evidence="3" id="KW-0121">Carboxypeptidase</keyword>
<dbReference type="Pfam" id="PF00450">
    <property type="entry name" value="Peptidase_S10"/>
    <property type="match status" value="1"/>
</dbReference>
<keyword evidence="4" id="KW-1185">Reference proteome</keyword>
<evidence type="ECO:0000313" key="4">
    <source>
        <dbReference type="Proteomes" id="UP000231279"/>
    </source>
</evidence>
<sequence length="509" mass="57300">MFFSQSKLRLTLLLILLVFFHTFCSSQTVIEYLPGFPGKLPFKLETGYIGVGEKEEVQLFYYFFKSESNPEEDPLMLWLTGGPGCSCLYGVTNEIGPFTIDFLNSGGSLPSLMLREHAWTKVANIIFLDQPVGTGFSYATTPEAFYSNDTYTTELDYEFLRKWLKNHPKYINNPLYIGGDSYSGTTVPLIVNNVYRGNQAGIKPLLNIKGYVLGNPRTDVFGDTNERVPYAHRTGLLSDRLYQSAKVNCHGNYVNVNPENVLCLNDLERINQCLDKIDEYMISEPSCNSKEDVLSLAIPFSRESPTNFLQSVVALVEKIMCRGDALVHLHTWANNKSVQQALDIREGIKGEWTRCNKTIESCAHAPDKTTSYVCNVKSVVGYHQDFTHKKCRTLIYSGDHDMIFPHTSTEKWIEFLKVPVLSDWRPWFAQGQIAGYTMTYGHGDYELTYATVKGAGHTSPEYKPEECFAMITRRSNAAGGGAILNPASKMWMFVNLSTENGSLVNLTCI</sequence>
<evidence type="ECO:0000256" key="2">
    <source>
        <dbReference type="SAM" id="SignalP"/>
    </source>
</evidence>
<accession>A0A2G9G6X8</accession>
<dbReference type="GO" id="GO:0016747">
    <property type="term" value="F:acyltransferase activity, transferring groups other than amino-acyl groups"/>
    <property type="evidence" value="ECO:0007669"/>
    <property type="project" value="TreeGrafter"/>
</dbReference>